<accession>A0A7R8UZK6</accession>
<organism evidence="8 9">
    <name type="scientific">Hermetia illucens</name>
    <name type="common">Black soldier fly</name>
    <dbReference type="NCBI Taxonomy" id="343691"/>
    <lineage>
        <taxon>Eukaryota</taxon>
        <taxon>Metazoa</taxon>
        <taxon>Ecdysozoa</taxon>
        <taxon>Arthropoda</taxon>
        <taxon>Hexapoda</taxon>
        <taxon>Insecta</taxon>
        <taxon>Pterygota</taxon>
        <taxon>Neoptera</taxon>
        <taxon>Endopterygota</taxon>
        <taxon>Diptera</taxon>
        <taxon>Brachycera</taxon>
        <taxon>Stratiomyomorpha</taxon>
        <taxon>Stratiomyidae</taxon>
        <taxon>Hermetiinae</taxon>
        <taxon>Hermetia</taxon>
    </lineage>
</organism>
<evidence type="ECO:0000256" key="4">
    <source>
        <dbReference type="ARBA" id="ARBA00023157"/>
    </source>
</evidence>
<evidence type="ECO:0000313" key="9">
    <source>
        <dbReference type="Proteomes" id="UP000594454"/>
    </source>
</evidence>
<feature type="transmembrane region" description="Helical" evidence="6">
    <location>
        <begin position="1396"/>
        <end position="1421"/>
    </location>
</feature>
<dbReference type="InterPro" id="IPR000483">
    <property type="entry name" value="Cys-rich_flank_reg_C"/>
</dbReference>
<evidence type="ECO:0000259" key="7">
    <source>
        <dbReference type="PROSITE" id="PS50853"/>
    </source>
</evidence>
<keyword evidence="2" id="KW-0732">Signal</keyword>
<dbReference type="EMBL" id="LR899013">
    <property type="protein sequence ID" value="CAD7090064.1"/>
    <property type="molecule type" value="Genomic_DNA"/>
</dbReference>
<keyword evidence="6" id="KW-1133">Transmembrane helix</keyword>
<dbReference type="OrthoDB" id="10027416at2759"/>
<evidence type="ECO:0000256" key="6">
    <source>
        <dbReference type="SAM" id="Phobius"/>
    </source>
</evidence>
<dbReference type="GO" id="GO:0005886">
    <property type="term" value="C:plasma membrane"/>
    <property type="evidence" value="ECO:0007669"/>
    <property type="project" value="TreeGrafter"/>
</dbReference>
<dbReference type="CDD" id="cd00063">
    <property type="entry name" value="FN3"/>
    <property type="match status" value="1"/>
</dbReference>
<keyword evidence="9" id="KW-1185">Reference proteome</keyword>
<dbReference type="InParanoid" id="A0A7R8UZK6"/>
<evidence type="ECO:0000256" key="5">
    <source>
        <dbReference type="SAM" id="MobiDB-lite"/>
    </source>
</evidence>
<dbReference type="PROSITE" id="PS51450">
    <property type="entry name" value="LRR"/>
    <property type="match status" value="10"/>
</dbReference>
<dbReference type="SUPFAM" id="SSF52058">
    <property type="entry name" value="L domain-like"/>
    <property type="match status" value="5"/>
</dbReference>
<evidence type="ECO:0000313" key="8">
    <source>
        <dbReference type="EMBL" id="CAD7090064.1"/>
    </source>
</evidence>
<keyword evidence="1" id="KW-0433">Leucine-rich repeat</keyword>
<dbReference type="InterPro" id="IPR001611">
    <property type="entry name" value="Leu-rich_rpt"/>
</dbReference>
<dbReference type="PANTHER" id="PTHR24369:SF210">
    <property type="entry name" value="CHAOPTIN-RELATED"/>
    <property type="match status" value="1"/>
</dbReference>
<dbReference type="Pfam" id="PF13855">
    <property type="entry name" value="LRR_8"/>
    <property type="match status" value="9"/>
</dbReference>
<dbReference type="OMA" id="NPICPCY"/>
<keyword evidence="6" id="KW-0472">Membrane</keyword>
<dbReference type="Pfam" id="PF12799">
    <property type="entry name" value="LRR_4"/>
    <property type="match status" value="1"/>
</dbReference>
<keyword evidence="4" id="KW-1015">Disulfide bond</keyword>
<dbReference type="SMART" id="SM00369">
    <property type="entry name" value="LRR_TYP"/>
    <property type="match status" value="34"/>
</dbReference>
<reference evidence="8 9" key="1">
    <citation type="submission" date="2020-11" db="EMBL/GenBank/DDBJ databases">
        <authorList>
            <person name="Wallbank WR R."/>
            <person name="Pardo Diaz C."/>
            <person name="Kozak K."/>
            <person name="Martin S."/>
            <person name="Jiggins C."/>
            <person name="Moest M."/>
            <person name="Warren A I."/>
            <person name="Generalovic N T."/>
            <person name="Byers J.R.P. K."/>
            <person name="Montejo-Kovacevich G."/>
            <person name="Yen C E."/>
        </authorList>
    </citation>
    <scope>NUCLEOTIDE SEQUENCE [LARGE SCALE GENOMIC DNA]</scope>
</reference>
<feature type="region of interest" description="Disordered" evidence="5">
    <location>
        <begin position="291"/>
        <end position="311"/>
    </location>
</feature>
<dbReference type="FunFam" id="3.80.10.10:FF:001164">
    <property type="entry name" value="GH01279p"/>
    <property type="match status" value="1"/>
</dbReference>
<dbReference type="Pfam" id="PF00041">
    <property type="entry name" value="fn3"/>
    <property type="match status" value="1"/>
</dbReference>
<evidence type="ECO:0000256" key="2">
    <source>
        <dbReference type="ARBA" id="ARBA00022729"/>
    </source>
</evidence>
<evidence type="ECO:0000256" key="1">
    <source>
        <dbReference type="ARBA" id="ARBA00022614"/>
    </source>
</evidence>
<name>A0A7R8UZK6_HERIL</name>
<keyword evidence="3" id="KW-0677">Repeat</keyword>
<dbReference type="InterPro" id="IPR036116">
    <property type="entry name" value="FN3_sf"/>
</dbReference>
<proteinExistence type="predicted"/>
<protein>
    <recommendedName>
        <fullName evidence="7">Fibronectin type-III domain-containing protein</fullName>
    </recommendedName>
</protein>
<dbReference type="InterPro" id="IPR032675">
    <property type="entry name" value="LRR_dom_sf"/>
</dbReference>
<dbReference type="PROSITE" id="PS50853">
    <property type="entry name" value="FN3"/>
    <property type="match status" value="1"/>
</dbReference>
<feature type="domain" description="Fibronectin type-III" evidence="7">
    <location>
        <begin position="1238"/>
        <end position="1327"/>
    </location>
</feature>
<dbReference type="Gene3D" id="2.60.40.10">
    <property type="entry name" value="Immunoglobulins"/>
    <property type="match status" value="1"/>
</dbReference>
<keyword evidence="6" id="KW-0812">Transmembrane</keyword>
<feature type="compositionally biased region" description="Low complexity" evidence="5">
    <location>
        <begin position="291"/>
        <end position="304"/>
    </location>
</feature>
<dbReference type="InterPro" id="IPR003591">
    <property type="entry name" value="Leu-rich_rpt_typical-subtyp"/>
</dbReference>
<dbReference type="InterPro" id="IPR013783">
    <property type="entry name" value="Ig-like_fold"/>
</dbReference>
<gene>
    <name evidence="8" type="ORF">HERILL_LOCUS12573</name>
</gene>
<dbReference type="InterPro" id="IPR050541">
    <property type="entry name" value="LRR_TM_domain-containing"/>
</dbReference>
<sequence>MIVWDPTNGPREPKYSSGPYQWLRTSFLISCLLLPTTTSMEKSFDVNRNRIDKSKFHESLQPGHQQQNTKAGAVGAVAGAAAESNIQCPSFSDSSACPCYKFEDGLFLECPGTTSVSLRTTLQTISSPIQSLSIYDFDRSVTSLSQDVFQPGVNIRHLQFSHSHLETLKDNSLKNIRTTLESLSIVNGKLSQIPTKALSGMQKLMALDFDSNEIHDMQDYSFFGLRLVKLNMKGNRLERIPEKAFAGLDDSMAEIDISENRLKAFPMAALKRLAHLRTLKLSLNQISTLYSTSSSSSSSTSGTSINNNIGEGNESSIDRLPSLVFLDLSSNRFEEISDEAFRPFPQLKTLSLYSNQIGTIHRNSFRSLKELMSLDMSHNRIIFLDSGIFEANKRLQTVDISHNHIHSVSGVFANLPQLREVFLSENNILELPSDAFTNSTNIDVIYLESNAIRHVDPNVFNTLANLEQLYMSSNFIPQIPVTMLDKTLMLTSLSLDGNNIQDLEIGMFRKLEHLREIRLHNNRIRRIRKGVFHPLPSLLELHIQKNMIEEIEEASFASLSNLQHVNLQENHLVSIEDVFLSNNRSATRASPSSLLSIQLDANRLSKLHIRAFSGQDNIQIMWLSENQLTRIERSLFKDLKQLERVYLSNNQIKEIEAGAFVTVKQLRFLELSGNRLKSIRKDNFEPLKELEELNLANNFIDFIEGFSFRPLKKLKTLDLSGNPLIQINRDMFQEELLLVSLNLRNCSLRKIDVNSFRGLANLNELNFEDNSLSPGDIQKLDVPSLRTLKLSNNNFSHIGTPGVTLGMFDKLRSLQHLTLANCSLQSLPDQLFSKNTNLVRLDLSDNHLSQMNRNVFNGLNVFKELKVCRNELTDFPYIALYNLTTLEILTLSGNQLSSIDFFKLNGLPNIRNLNLKDNKITSLSGFNSVNLTQLDFIDLSENLLLSLPANFLQHSINLQRVDLSLNRFLQMPSAALSDASLPRLSWLNLTGNPINGIFTVKEEHYPFLKELYICRTNLSILTSKDFEAFQALQHLHLIRNRITRISPGAFLKLSNLLTLDLSINELETVPKERLQGLRLLRTLNVSHNSLKDLEQFSSDLVSLEIFDLSFNQLDRIGKNTFRHLSGLQELYLMGNRMTTVSTDAFKYLRKLQTLDLRKNYFESVPLRALKPLETNIRMLRIEDNPLHCSCDSQELWEWLRDHQKWMSENNSNYLRCEQPGELRGKVFSKMEPQQFCDAPLILKLAIQDIQPYSVVVSWQSREHSGLNGYEIVYHSLDGVDEVRGKRLNGSINSAKLLKLASNTKYLICVLGLGNWVTLKGMTAINQLNINYSLSVLNDVGDNINNNILPEGLQEMLTDTSTSRCTEVTTLDVPSQMPDENGLSSEGFIHSILTRRLGLIVGCCLGIIVFIVLVSVLGYLKLKKQRIENSKRQHQPMPPDYISYRHFSIPGEAEPNRNVITTGMTGVIGSNSVLPTIVGNSHDSNHITHTQSYMSGVVLGTTTLSTC</sequence>
<dbReference type="InterPro" id="IPR003961">
    <property type="entry name" value="FN3_dom"/>
</dbReference>
<dbReference type="SMART" id="SM00365">
    <property type="entry name" value="LRR_SD22"/>
    <property type="match status" value="11"/>
</dbReference>
<dbReference type="Gene3D" id="3.80.10.10">
    <property type="entry name" value="Ribonuclease Inhibitor"/>
    <property type="match status" value="6"/>
</dbReference>
<dbReference type="PANTHER" id="PTHR24369">
    <property type="entry name" value="ANTIGEN BSP, PUTATIVE-RELATED"/>
    <property type="match status" value="1"/>
</dbReference>
<evidence type="ECO:0000256" key="3">
    <source>
        <dbReference type="ARBA" id="ARBA00022737"/>
    </source>
</evidence>
<dbReference type="SUPFAM" id="SSF49265">
    <property type="entry name" value="Fibronectin type III"/>
    <property type="match status" value="1"/>
</dbReference>
<dbReference type="SMART" id="SM00082">
    <property type="entry name" value="LRRCT"/>
    <property type="match status" value="1"/>
</dbReference>
<dbReference type="InterPro" id="IPR025875">
    <property type="entry name" value="Leu-rich_rpt_4"/>
</dbReference>
<dbReference type="Proteomes" id="UP000594454">
    <property type="component" value="Chromosome 5"/>
</dbReference>